<dbReference type="Proteomes" id="UP001208656">
    <property type="component" value="Unassembled WGS sequence"/>
</dbReference>
<feature type="transmembrane region" description="Helical" evidence="7">
    <location>
        <begin position="93"/>
        <end position="109"/>
    </location>
</feature>
<feature type="transmembrane region" description="Helical" evidence="7">
    <location>
        <begin position="63"/>
        <end position="86"/>
    </location>
</feature>
<proteinExistence type="predicted"/>
<evidence type="ECO:0000256" key="6">
    <source>
        <dbReference type="SAM" id="Coils"/>
    </source>
</evidence>
<keyword evidence="2" id="KW-1003">Cell membrane</keyword>
<evidence type="ECO:0000256" key="5">
    <source>
        <dbReference type="ARBA" id="ARBA00023136"/>
    </source>
</evidence>
<organism evidence="8 9">
    <name type="scientific">Pallidibacillus thermolactis</name>
    <dbReference type="NCBI Taxonomy" id="251051"/>
    <lineage>
        <taxon>Bacteria</taxon>
        <taxon>Bacillati</taxon>
        <taxon>Bacillota</taxon>
        <taxon>Bacilli</taxon>
        <taxon>Bacillales</taxon>
        <taxon>Bacillaceae</taxon>
        <taxon>Pallidibacillus</taxon>
    </lineage>
</organism>
<feature type="transmembrane region" description="Helical" evidence="7">
    <location>
        <begin position="121"/>
        <end position="142"/>
    </location>
</feature>
<dbReference type="PANTHER" id="PTHR30509">
    <property type="entry name" value="P-HYDROXYBENZOIC ACID EFFLUX PUMP SUBUNIT-RELATED"/>
    <property type="match status" value="1"/>
</dbReference>
<sequence>MKLGARIFKTGLAVVLALMLGEFLNLPSPVFAAIAAVFAIQPSIYRSYLTILEQIQGNVVGAIVAIIFGLLFGNHFIIVGMAAIMVIIINLRLKIDTISLSVVTLIIIMESPPDEFITYSLLRFGTIVLGIFSAFLINLIFIPPKYETKLYQAISDISNEVLKWIRLSVHQAADLKLLKKEIETLNERFVKLEEIYMFYREEKTFLKKENRGKMRKLVIYRHMIATGKSALELLKKQHHYEYDLSFVEKHTIEQLKEIIQQLNNNHEHLLLRYVGKAIQIHDEEMQEYENNRKKLLKVFNDYQKSSANDEIAPHVLQFIAAVLEYNEQLERLEILLNNVEQFHKDEKNIEFADDKQ</sequence>
<evidence type="ECO:0000256" key="4">
    <source>
        <dbReference type="ARBA" id="ARBA00022989"/>
    </source>
</evidence>
<dbReference type="EMBL" id="JAOUSE010000054">
    <property type="protein sequence ID" value="MCU9595451.1"/>
    <property type="molecule type" value="Genomic_DNA"/>
</dbReference>
<feature type="coiled-coil region" evidence="6">
    <location>
        <begin position="252"/>
        <end position="342"/>
    </location>
</feature>
<evidence type="ECO:0000256" key="2">
    <source>
        <dbReference type="ARBA" id="ARBA00022475"/>
    </source>
</evidence>
<keyword evidence="6" id="KW-0175">Coiled coil</keyword>
<keyword evidence="3 7" id="KW-0812">Transmembrane</keyword>
<dbReference type="RefSeq" id="WP_173658121.1">
    <property type="nucleotide sequence ID" value="NZ_JAOUSE010000054.1"/>
</dbReference>
<keyword evidence="4 7" id="KW-1133">Transmembrane helix</keyword>
<dbReference type="PANTHER" id="PTHR30509:SF27">
    <property type="entry name" value="UPF0421 PROTEIN YGAE"/>
    <property type="match status" value="1"/>
</dbReference>
<evidence type="ECO:0000256" key="7">
    <source>
        <dbReference type="SAM" id="Phobius"/>
    </source>
</evidence>
<reference evidence="8 9" key="1">
    <citation type="submission" date="2022-10" db="EMBL/GenBank/DDBJ databases">
        <title>Description of Fervidibacillus gen. nov. in the family Fervidibacillaceae fam. nov. with two species, Fervidibacillus albus sp. nov., and Fervidibacillus halotolerans sp. nov., isolated from tidal flat sediments.</title>
        <authorList>
            <person name="Kwon K.K."/>
            <person name="Yang S.-H."/>
        </authorList>
    </citation>
    <scope>NUCLEOTIDE SEQUENCE [LARGE SCALE GENOMIC DNA]</scope>
    <source>
        <strain evidence="8 9">DSM 23332</strain>
    </source>
</reference>
<name>A0ABT2WJ11_9BACI</name>
<comment type="caution">
    <text evidence="8">The sequence shown here is derived from an EMBL/GenBank/DDBJ whole genome shotgun (WGS) entry which is preliminary data.</text>
</comment>
<dbReference type="Pfam" id="PF06081">
    <property type="entry name" value="ArAE_1"/>
    <property type="match status" value="1"/>
</dbReference>
<evidence type="ECO:0000256" key="1">
    <source>
        <dbReference type="ARBA" id="ARBA00004651"/>
    </source>
</evidence>
<gene>
    <name evidence="8" type="ORF">OEV82_13480</name>
</gene>
<protein>
    <submittedName>
        <fullName evidence="8">Aromatic acid exporter family protein</fullName>
    </submittedName>
</protein>
<evidence type="ECO:0000313" key="9">
    <source>
        <dbReference type="Proteomes" id="UP001208656"/>
    </source>
</evidence>
<keyword evidence="9" id="KW-1185">Reference proteome</keyword>
<feature type="coiled-coil region" evidence="6">
    <location>
        <begin position="175"/>
        <end position="202"/>
    </location>
</feature>
<keyword evidence="5 7" id="KW-0472">Membrane</keyword>
<comment type="subcellular location">
    <subcellularLocation>
        <location evidence="1">Cell membrane</location>
        <topology evidence="1">Multi-pass membrane protein</topology>
    </subcellularLocation>
</comment>
<evidence type="ECO:0000313" key="8">
    <source>
        <dbReference type="EMBL" id="MCU9595451.1"/>
    </source>
</evidence>
<dbReference type="InterPro" id="IPR010343">
    <property type="entry name" value="ArAE_1"/>
</dbReference>
<accession>A0ABT2WJ11</accession>
<evidence type="ECO:0000256" key="3">
    <source>
        <dbReference type="ARBA" id="ARBA00022692"/>
    </source>
</evidence>